<accession>A0ABR1NY24</accession>
<reference evidence="5 6" key="1">
    <citation type="submission" date="2024-02" db="EMBL/GenBank/DDBJ databases">
        <title>De novo assembly and annotation of 12 fungi associated with fruit tree decline syndrome in Ontario, Canada.</title>
        <authorList>
            <person name="Sulman M."/>
            <person name="Ellouze W."/>
            <person name="Ilyukhin E."/>
        </authorList>
    </citation>
    <scope>NUCLEOTIDE SEQUENCE [LARGE SCALE GENOMIC DNA]</scope>
    <source>
        <strain evidence="5 6">M169</strain>
    </source>
</reference>
<dbReference type="InterPro" id="IPR001077">
    <property type="entry name" value="COMT_C"/>
</dbReference>
<dbReference type="SUPFAM" id="SSF53335">
    <property type="entry name" value="S-adenosyl-L-methionine-dependent methyltransferases"/>
    <property type="match status" value="1"/>
</dbReference>
<organism evidence="5 6">
    <name type="scientific">Diaporthe eres</name>
    <name type="common">Phomopsis oblonga</name>
    <dbReference type="NCBI Taxonomy" id="83184"/>
    <lineage>
        <taxon>Eukaryota</taxon>
        <taxon>Fungi</taxon>
        <taxon>Dikarya</taxon>
        <taxon>Ascomycota</taxon>
        <taxon>Pezizomycotina</taxon>
        <taxon>Sordariomycetes</taxon>
        <taxon>Sordariomycetidae</taxon>
        <taxon>Diaporthales</taxon>
        <taxon>Diaporthaceae</taxon>
        <taxon>Diaporthe</taxon>
        <taxon>Diaporthe eres species complex</taxon>
    </lineage>
</organism>
<sequence>MSYLAGTSTQDVSREIQTVQDDIQNLSRAGDGEDQAQRQALLSSARKLVTALETTGHVVARMSWDEPTMSGSLRILIDLGIFKHMLEGDTTVPKQANELAELSGADPVLLQRLLKRVASASPPLVEEAGADEYTPNRWTRAFADEVNTGAFTDVYDGWTSACSRVTEFMKKTDYRNPISKDDTIWKFGAGIDIPYFTWLQSQEDRLLAFANHMKFKSVRQNWYDTVTLSEIFPADFDPQAVLMVDVGGNAGHDLLGFHRAHPKQPGRLILQDLPNQLQPLDKQALAPVEPMAHDFFTPQPVKGAKAYYLKMVLHDWPDAQCREILNNLKPALTPGYSKILLNEIVVLDQGADWFSTSVDLLMMVFHSSWERREKQWRELTESVGLKVTRIWPCGGAPEKLIEVELA</sequence>
<evidence type="ECO:0000256" key="2">
    <source>
        <dbReference type="ARBA" id="ARBA00022679"/>
    </source>
</evidence>
<dbReference type="Gene3D" id="1.10.10.10">
    <property type="entry name" value="Winged helix-like DNA-binding domain superfamily/Winged helix DNA-binding domain"/>
    <property type="match status" value="1"/>
</dbReference>
<dbReference type="Gene3D" id="3.40.50.150">
    <property type="entry name" value="Vaccinia Virus protein VP39"/>
    <property type="match status" value="1"/>
</dbReference>
<dbReference type="PANTHER" id="PTHR43712:SF1">
    <property type="entry name" value="HYPOTHETICAL O-METHYLTRANSFERASE (EUROFUNG)-RELATED"/>
    <property type="match status" value="1"/>
</dbReference>
<protein>
    <recommendedName>
        <fullName evidence="4">O-methyltransferase C-terminal domain-containing protein</fullName>
    </recommendedName>
</protein>
<dbReference type="InterPro" id="IPR036390">
    <property type="entry name" value="WH_DNA-bd_sf"/>
</dbReference>
<keyword evidence="1" id="KW-0489">Methyltransferase</keyword>
<keyword evidence="6" id="KW-1185">Reference proteome</keyword>
<comment type="caution">
    <text evidence="5">The sequence shown here is derived from an EMBL/GenBank/DDBJ whole genome shotgun (WGS) entry which is preliminary data.</text>
</comment>
<dbReference type="SUPFAM" id="SSF46785">
    <property type="entry name" value="Winged helix' DNA-binding domain"/>
    <property type="match status" value="1"/>
</dbReference>
<proteinExistence type="predicted"/>
<dbReference type="Pfam" id="PF00891">
    <property type="entry name" value="Methyltransf_2"/>
    <property type="match status" value="1"/>
</dbReference>
<evidence type="ECO:0000313" key="6">
    <source>
        <dbReference type="Proteomes" id="UP001430848"/>
    </source>
</evidence>
<dbReference type="Proteomes" id="UP001430848">
    <property type="component" value="Unassembled WGS sequence"/>
</dbReference>
<evidence type="ECO:0000256" key="1">
    <source>
        <dbReference type="ARBA" id="ARBA00022603"/>
    </source>
</evidence>
<dbReference type="InterPro" id="IPR036388">
    <property type="entry name" value="WH-like_DNA-bd_sf"/>
</dbReference>
<evidence type="ECO:0000259" key="4">
    <source>
        <dbReference type="Pfam" id="PF00891"/>
    </source>
</evidence>
<feature type="domain" description="O-methyltransferase C-terminal" evidence="4">
    <location>
        <begin position="233"/>
        <end position="384"/>
    </location>
</feature>
<dbReference type="InterPro" id="IPR029063">
    <property type="entry name" value="SAM-dependent_MTases_sf"/>
</dbReference>
<gene>
    <name evidence="5" type="ORF">SLS63_009993</name>
</gene>
<keyword evidence="2" id="KW-0808">Transferase</keyword>
<evidence type="ECO:0000256" key="3">
    <source>
        <dbReference type="ARBA" id="ARBA00022691"/>
    </source>
</evidence>
<dbReference type="PROSITE" id="PS51683">
    <property type="entry name" value="SAM_OMT_II"/>
    <property type="match status" value="1"/>
</dbReference>
<dbReference type="EMBL" id="JAKNSF020000078">
    <property type="protein sequence ID" value="KAK7720098.1"/>
    <property type="molecule type" value="Genomic_DNA"/>
</dbReference>
<evidence type="ECO:0000313" key="5">
    <source>
        <dbReference type="EMBL" id="KAK7720098.1"/>
    </source>
</evidence>
<dbReference type="PANTHER" id="PTHR43712">
    <property type="entry name" value="PUTATIVE (AFU_ORTHOLOGUE AFUA_4G14580)-RELATED"/>
    <property type="match status" value="1"/>
</dbReference>
<keyword evidence="3" id="KW-0949">S-adenosyl-L-methionine</keyword>
<name>A0ABR1NY24_DIAER</name>
<dbReference type="InterPro" id="IPR016461">
    <property type="entry name" value="COMT-like"/>
</dbReference>